<evidence type="ECO:0000256" key="1">
    <source>
        <dbReference type="SAM" id="MobiDB-lite"/>
    </source>
</evidence>
<evidence type="ECO:0000313" key="2">
    <source>
        <dbReference type="EMBL" id="SJL85136.1"/>
    </source>
</evidence>
<protein>
    <submittedName>
        <fullName evidence="2">Uncharacterized protein</fullName>
    </submittedName>
</protein>
<feature type="region of interest" description="Disordered" evidence="1">
    <location>
        <begin position="186"/>
        <end position="214"/>
    </location>
</feature>
<accession>A0A1R4B8B3</accession>
<gene>
    <name evidence="2" type="ORF">VPAL9027_03160</name>
</gene>
<keyword evidence="3" id="KW-1185">Reference proteome</keyword>
<evidence type="ECO:0000313" key="3">
    <source>
        <dbReference type="Proteomes" id="UP000189475"/>
    </source>
</evidence>
<dbReference type="OrthoDB" id="8689481at2"/>
<feature type="compositionally biased region" description="Basic and acidic residues" evidence="1">
    <location>
        <begin position="186"/>
        <end position="203"/>
    </location>
</feature>
<dbReference type="Proteomes" id="UP000189475">
    <property type="component" value="Unassembled WGS sequence"/>
</dbReference>
<dbReference type="RefSeq" id="WP_077315530.1">
    <property type="nucleotide sequence ID" value="NZ_AP024887.1"/>
</dbReference>
<dbReference type="EMBL" id="FUFT01000010">
    <property type="protein sequence ID" value="SJL85136.1"/>
    <property type="molecule type" value="Genomic_DNA"/>
</dbReference>
<dbReference type="AlphaFoldDB" id="A0A1R4B8B3"/>
<sequence length="358" mass="42026">MKIFETEVDASERLGQFYIPVWENSDKSVANAIRIFREKWHSYSEESKSHSIINLIKQVIDPVVSEYLSSLPNQYLSYCSISREKCNYSDLIKLRGFRYTADQIHFYLRDFVEKSSHTEQDILFISTQDMLKSLFMICEGKKPHRSKLAPDISLKADKKTRLCALCGNPTEFSQFMHTWTKHGYIERENNDHDNAKDNDEKEGKKKRPDLSTNYCLNHRPKLHGRWNSLYKQAKRSTEQFEKEVLRLRRQIAHPDRHNAKSGDRLIDEYFYHFMLNSSLAPTNVPELRNLARKMVDYRITDNKKRMLVLRKQNKSNENIGILLGEITGKPLSNQAVSKALGTIREEFQLPTFKINEKL</sequence>
<reference evidence="2 3" key="1">
    <citation type="submission" date="2017-02" db="EMBL/GenBank/DDBJ databases">
        <authorList>
            <person name="Peterson S.W."/>
        </authorList>
    </citation>
    <scope>NUCLEOTIDE SEQUENCE [LARGE SCALE GENOMIC DNA]</scope>
    <source>
        <strain evidence="2 3">CECT 9027</strain>
    </source>
</reference>
<dbReference type="STRING" id="1918946.VPAL9027_03160"/>
<proteinExistence type="predicted"/>
<name>A0A1R4B8B3_9VIBR</name>
<organism evidence="2 3">
    <name type="scientific">Vibrio palustris</name>
    <dbReference type="NCBI Taxonomy" id="1918946"/>
    <lineage>
        <taxon>Bacteria</taxon>
        <taxon>Pseudomonadati</taxon>
        <taxon>Pseudomonadota</taxon>
        <taxon>Gammaproteobacteria</taxon>
        <taxon>Vibrionales</taxon>
        <taxon>Vibrionaceae</taxon>
        <taxon>Vibrio</taxon>
    </lineage>
</organism>